<dbReference type="EMBL" id="JAXOJX010000014">
    <property type="protein sequence ID" value="MDZ5457080.1"/>
    <property type="molecule type" value="Genomic_DNA"/>
</dbReference>
<sequence length="133" mass="15149">MDLITGNAYDQDTRGTGWFLGFSDWTRHGLGELLHVPREQSLDGLCMKWWDHPAGDDSGLGKPLSEGRTVSLLVSGESLFRIEFSPHPDFRPEGLRTVLLRRQGDFAAWGAGLHHRWHALERATVMTLRWNLR</sequence>
<organism evidence="1 2">
    <name type="scientific">Azohydromonas lata</name>
    <dbReference type="NCBI Taxonomy" id="45677"/>
    <lineage>
        <taxon>Bacteria</taxon>
        <taxon>Pseudomonadati</taxon>
        <taxon>Pseudomonadota</taxon>
        <taxon>Betaproteobacteria</taxon>
        <taxon>Burkholderiales</taxon>
        <taxon>Sphaerotilaceae</taxon>
        <taxon>Azohydromonas</taxon>
    </lineage>
</organism>
<accession>A0ABU5IEI9</accession>
<evidence type="ECO:0008006" key="3">
    <source>
        <dbReference type="Google" id="ProtNLM"/>
    </source>
</evidence>
<comment type="caution">
    <text evidence="1">The sequence shown here is derived from an EMBL/GenBank/DDBJ whole genome shotgun (WGS) entry which is preliminary data.</text>
</comment>
<evidence type="ECO:0000313" key="1">
    <source>
        <dbReference type="EMBL" id="MDZ5457080.1"/>
    </source>
</evidence>
<evidence type="ECO:0000313" key="2">
    <source>
        <dbReference type="Proteomes" id="UP001293718"/>
    </source>
</evidence>
<reference evidence="1 2" key="1">
    <citation type="submission" date="2023-11" db="EMBL/GenBank/DDBJ databases">
        <title>Draft genome of Azohydromonas lata strain H1 (DSM1123), a polyhydroxyalkanoate producer.</title>
        <authorList>
            <person name="Traversa D."/>
            <person name="D'Addabbo P."/>
            <person name="Pazzani C."/>
            <person name="Manzari C."/>
            <person name="Chiara M."/>
            <person name="Scrascia M."/>
        </authorList>
    </citation>
    <scope>NUCLEOTIDE SEQUENCE [LARGE SCALE GENOMIC DNA]</scope>
    <source>
        <strain evidence="1 2">H1</strain>
    </source>
</reference>
<gene>
    <name evidence="1" type="ORF">SM757_10915</name>
</gene>
<dbReference type="RefSeq" id="WP_322465492.1">
    <property type="nucleotide sequence ID" value="NZ_JAXOJX010000014.1"/>
</dbReference>
<name>A0ABU5IEI9_9BURK</name>
<dbReference type="Proteomes" id="UP001293718">
    <property type="component" value="Unassembled WGS sequence"/>
</dbReference>
<protein>
    <recommendedName>
        <fullName evidence="3">SRPBCC domain-containing protein</fullName>
    </recommendedName>
</protein>
<keyword evidence="2" id="KW-1185">Reference proteome</keyword>
<proteinExistence type="predicted"/>